<dbReference type="STRING" id="520762.AN619_05550"/>
<keyword evidence="10" id="KW-0251">Elongation factor</keyword>
<proteinExistence type="predicted"/>
<sequence length="630" mass="72641">MKNVIIGTSGHIDHGKTTLIKALTGTDTDRLKEEKKRGITIELGFAHFDLPSGRRAGIIDVPGHERFIKNMLAGVGGIDIVLLVIAADEGFMPQTQEHLDILSILEVKKGIIVLTKIDKVDEEWLDLVKDEIKQRVKGTFLETAPMVAVSSTKGTGLDDLIHHIDQMTEETEEKDLHIPFRLPMDRVFTLPGFGTVVTGTQIEGILKEDTVITIYPQDIQAKVRSIQVHGEKVNESYAGQRVAVNLAGIKVEEIERGNVLAEKNSMKPTMMMDIKLNLLENASRPLRNRDRLRFHHGTSEIFCRIVLLDREELQPGESCYAQLRLEENTVAKRGDHFVVRYYSPMETIGGGIILEPNPRKHKRFKEDTIEELKIKEEGNPEEIIDKIIKQHGDKFQTARFFAAQTGLAESMIDDIIEKLIKEGSVIRFANHITHRSYLEKIEEEMIRILNEYHQRNPLKIGMLKEELRNKVMPQGKGRLYDSFLEYFENNQVIRLENNYVALKNFEIYYTPEQKKIKEEIDRIYREGGYTPPSPEEVIKKGKNEKEFRRVFHALVEMNRLMKLDEEIVIHAEHYHKAIEIVKNYIQEHGEMTLSQFRDCINTTRKYALPLLENFDQNKITKRVGDKRVLY</sequence>
<dbReference type="SUPFAM" id="SSF50447">
    <property type="entry name" value="Translation proteins"/>
    <property type="match status" value="1"/>
</dbReference>
<dbReference type="InterPro" id="IPR004535">
    <property type="entry name" value="Transl_elong_SelB"/>
</dbReference>
<evidence type="ECO:0000256" key="3">
    <source>
        <dbReference type="ARBA" id="ARBA00022490"/>
    </source>
</evidence>
<dbReference type="Pfam" id="PF09107">
    <property type="entry name" value="WHD_3rd_SelB"/>
    <property type="match status" value="1"/>
</dbReference>
<dbReference type="SUPFAM" id="SSF52540">
    <property type="entry name" value="P-loop containing nucleoside triphosphate hydrolases"/>
    <property type="match status" value="1"/>
</dbReference>
<dbReference type="Gene3D" id="2.40.30.10">
    <property type="entry name" value="Translation factors"/>
    <property type="match status" value="1"/>
</dbReference>
<dbReference type="InterPro" id="IPR036390">
    <property type="entry name" value="WH_DNA-bd_sf"/>
</dbReference>
<comment type="caution">
    <text evidence="10">The sequence shown here is derived from an EMBL/GenBank/DDBJ whole genome shotgun (WGS) entry which is preliminary data.</text>
</comment>
<dbReference type="InterPro" id="IPR004161">
    <property type="entry name" value="EFTu-like_2"/>
</dbReference>
<dbReference type="InterPro" id="IPR031157">
    <property type="entry name" value="G_TR_CS"/>
</dbReference>
<dbReference type="Pfam" id="PF00009">
    <property type="entry name" value="GTP_EFTU"/>
    <property type="match status" value="1"/>
</dbReference>
<feature type="domain" description="Tr-type G" evidence="9">
    <location>
        <begin position="1"/>
        <end position="172"/>
    </location>
</feature>
<gene>
    <name evidence="10" type="primary">selB</name>
    <name evidence="10" type="ORF">AN619_05550</name>
</gene>
<keyword evidence="3" id="KW-0963">Cytoplasm</keyword>
<evidence type="ECO:0000256" key="7">
    <source>
        <dbReference type="ARBA" id="ARBA00025526"/>
    </source>
</evidence>
<dbReference type="GO" id="GO:0003723">
    <property type="term" value="F:RNA binding"/>
    <property type="evidence" value="ECO:0007669"/>
    <property type="project" value="InterPro"/>
</dbReference>
<evidence type="ECO:0000256" key="2">
    <source>
        <dbReference type="ARBA" id="ARBA00015953"/>
    </source>
</evidence>
<dbReference type="PROSITE" id="PS51722">
    <property type="entry name" value="G_TR_2"/>
    <property type="match status" value="1"/>
</dbReference>
<dbReference type="PATRIC" id="fig|520762.4.peg.630"/>
<dbReference type="CDD" id="cd15491">
    <property type="entry name" value="selB_III"/>
    <property type="match status" value="1"/>
</dbReference>
<dbReference type="PROSITE" id="PS00301">
    <property type="entry name" value="G_TR_1"/>
    <property type="match status" value="1"/>
</dbReference>
<evidence type="ECO:0000256" key="4">
    <source>
        <dbReference type="ARBA" id="ARBA00022741"/>
    </source>
</evidence>
<dbReference type="InterPro" id="IPR036388">
    <property type="entry name" value="WH-like_DNA-bd_sf"/>
</dbReference>
<organism evidence="10 11">
    <name type="scientific">Thermotalea metallivorans</name>
    <dbReference type="NCBI Taxonomy" id="520762"/>
    <lineage>
        <taxon>Bacteria</taxon>
        <taxon>Bacillati</taxon>
        <taxon>Bacillota</taxon>
        <taxon>Clostridia</taxon>
        <taxon>Peptostreptococcales</taxon>
        <taxon>Thermotaleaceae</taxon>
        <taxon>Thermotalea</taxon>
    </lineage>
</organism>
<comment type="subcellular location">
    <subcellularLocation>
        <location evidence="1">Cytoplasm</location>
    </subcellularLocation>
</comment>
<dbReference type="InterPro" id="IPR050055">
    <property type="entry name" value="EF-Tu_GTPase"/>
</dbReference>
<dbReference type="FunFam" id="3.40.50.300:FF:001064">
    <property type="entry name" value="Selenocysteine-specific translation elongation factor"/>
    <property type="match status" value="1"/>
</dbReference>
<keyword evidence="6" id="KW-0342">GTP-binding</keyword>
<dbReference type="RefSeq" id="WP_068554871.1">
    <property type="nucleotide sequence ID" value="NZ_LOEE01000019.1"/>
</dbReference>
<dbReference type="InterPro" id="IPR009000">
    <property type="entry name" value="Transl_B-barrel_sf"/>
</dbReference>
<protein>
    <recommendedName>
        <fullName evidence="2">Selenocysteine-specific elongation factor</fullName>
    </recommendedName>
    <alternativeName>
        <fullName evidence="8">SelB translation factor</fullName>
    </alternativeName>
</protein>
<dbReference type="PRINTS" id="PR00315">
    <property type="entry name" value="ELONGATNFCT"/>
</dbReference>
<dbReference type="InterPro" id="IPR000795">
    <property type="entry name" value="T_Tr_GTP-bd_dom"/>
</dbReference>
<dbReference type="SUPFAM" id="SSF46785">
    <property type="entry name" value="Winged helix' DNA-binding domain"/>
    <property type="match status" value="3"/>
</dbReference>
<dbReference type="Gene3D" id="1.10.10.10">
    <property type="entry name" value="Winged helix-like DNA-binding domain superfamily/Winged helix DNA-binding domain"/>
    <property type="match status" value="1"/>
</dbReference>
<keyword evidence="4" id="KW-0547">Nucleotide-binding</keyword>
<dbReference type="OrthoDB" id="9804504at2"/>
<dbReference type="Gene3D" id="1.10.10.2770">
    <property type="match status" value="1"/>
</dbReference>
<dbReference type="GO" id="GO:0005829">
    <property type="term" value="C:cytosol"/>
    <property type="evidence" value="ECO:0007669"/>
    <property type="project" value="TreeGrafter"/>
</dbReference>
<dbReference type="InterPro" id="IPR005225">
    <property type="entry name" value="Small_GTP-bd"/>
</dbReference>
<dbReference type="NCBIfam" id="TIGR00475">
    <property type="entry name" value="selB"/>
    <property type="match status" value="1"/>
</dbReference>
<dbReference type="NCBIfam" id="TIGR00231">
    <property type="entry name" value="small_GTP"/>
    <property type="match status" value="1"/>
</dbReference>
<dbReference type="SUPFAM" id="SSF50465">
    <property type="entry name" value="EF-Tu/eEF-1alpha/eIF2-gamma C-terminal domain"/>
    <property type="match status" value="1"/>
</dbReference>
<reference evidence="10 11" key="1">
    <citation type="submission" date="2015-12" db="EMBL/GenBank/DDBJ databases">
        <title>Draft genome sequence of the thermoanaerobe Thermotalea metallivorans, an isolate from the runoff channel of the Great Artesian Basin, Australia.</title>
        <authorList>
            <person name="Patel B.K."/>
        </authorList>
    </citation>
    <scope>NUCLEOTIDE SEQUENCE [LARGE SCALE GENOMIC DNA]</scope>
    <source>
        <strain evidence="10 11">B2-1</strain>
    </source>
</reference>
<dbReference type="GO" id="GO:0003746">
    <property type="term" value="F:translation elongation factor activity"/>
    <property type="evidence" value="ECO:0007669"/>
    <property type="project" value="UniProtKB-KW"/>
</dbReference>
<dbReference type="Proteomes" id="UP000070456">
    <property type="component" value="Unassembled WGS sequence"/>
</dbReference>
<dbReference type="GO" id="GO:0005525">
    <property type="term" value="F:GTP binding"/>
    <property type="evidence" value="ECO:0007669"/>
    <property type="project" value="UniProtKB-KW"/>
</dbReference>
<dbReference type="PANTHER" id="PTHR43721:SF22">
    <property type="entry name" value="ELONGATION FACTOR TU, MITOCHONDRIAL"/>
    <property type="match status" value="1"/>
</dbReference>
<dbReference type="CDD" id="cd04171">
    <property type="entry name" value="SelB"/>
    <property type="match status" value="1"/>
</dbReference>
<dbReference type="EMBL" id="LOEE01000019">
    <property type="protein sequence ID" value="KXG77027.1"/>
    <property type="molecule type" value="Genomic_DNA"/>
</dbReference>
<dbReference type="AlphaFoldDB" id="A0A140L902"/>
<dbReference type="Pfam" id="PF09106">
    <property type="entry name" value="WHD_2nd_SelB"/>
    <property type="match status" value="1"/>
</dbReference>
<dbReference type="InterPro" id="IPR027417">
    <property type="entry name" value="P-loop_NTPase"/>
</dbReference>
<evidence type="ECO:0000259" key="9">
    <source>
        <dbReference type="PROSITE" id="PS51722"/>
    </source>
</evidence>
<dbReference type="Pfam" id="PF03144">
    <property type="entry name" value="GTP_EFTU_D2"/>
    <property type="match status" value="1"/>
</dbReference>
<keyword evidence="11" id="KW-1185">Reference proteome</keyword>
<name>A0A140L902_9FIRM</name>
<dbReference type="InterPro" id="IPR057335">
    <property type="entry name" value="Beta-barrel_SelB"/>
</dbReference>
<dbReference type="Gene3D" id="3.40.50.300">
    <property type="entry name" value="P-loop containing nucleotide triphosphate hydrolases"/>
    <property type="match status" value="1"/>
</dbReference>
<evidence type="ECO:0000256" key="1">
    <source>
        <dbReference type="ARBA" id="ARBA00004496"/>
    </source>
</evidence>
<dbReference type="InterPro" id="IPR015190">
    <property type="entry name" value="Elong_fac_SelB-wing-hlx_typ-2"/>
</dbReference>
<comment type="function">
    <text evidence="7">Translation factor necessary for the incorporation of selenocysteine into proteins. It probably replaces EF-Tu for the insertion of selenocysteine directed by the UGA codon. SelB binds GTP and GDP.</text>
</comment>
<dbReference type="GO" id="GO:0001514">
    <property type="term" value="P:selenocysteine incorporation"/>
    <property type="evidence" value="ECO:0007669"/>
    <property type="project" value="InterPro"/>
</dbReference>
<evidence type="ECO:0000313" key="10">
    <source>
        <dbReference type="EMBL" id="KXG77027.1"/>
    </source>
</evidence>
<evidence type="ECO:0000256" key="6">
    <source>
        <dbReference type="ARBA" id="ARBA00023134"/>
    </source>
</evidence>
<evidence type="ECO:0000313" key="11">
    <source>
        <dbReference type="Proteomes" id="UP000070456"/>
    </source>
</evidence>
<dbReference type="CDD" id="cd03696">
    <property type="entry name" value="SelB_II"/>
    <property type="match status" value="1"/>
</dbReference>
<dbReference type="Pfam" id="PF25461">
    <property type="entry name" value="Beta-barrel_SelB"/>
    <property type="match status" value="1"/>
</dbReference>
<keyword evidence="5" id="KW-0648">Protein biosynthesis</keyword>
<dbReference type="InterPro" id="IPR009001">
    <property type="entry name" value="Transl_elong_EF1A/Init_IF2_C"/>
</dbReference>
<evidence type="ECO:0000256" key="8">
    <source>
        <dbReference type="ARBA" id="ARBA00031615"/>
    </source>
</evidence>
<dbReference type="GO" id="GO:0003924">
    <property type="term" value="F:GTPase activity"/>
    <property type="evidence" value="ECO:0007669"/>
    <property type="project" value="InterPro"/>
</dbReference>
<evidence type="ECO:0000256" key="5">
    <source>
        <dbReference type="ARBA" id="ARBA00022917"/>
    </source>
</evidence>
<accession>A0A140L902</accession>
<dbReference type="PANTHER" id="PTHR43721">
    <property type="entry name" value="ELONGATION FACTOR TU-RELATED"/>
    <property type="match status" value="1"/>
</dbReference>
<dbReference type="InterPro" id="IPR015191">
    <property type="entry name" value="SelB_WHD4"/>
</dbReference>